<evidence type="ECO:0000313" key="3">
    <source>
        <dbReference type="Proteomes" id="UP000070409"/>
    </source>
</evidence>
<reference evidence="2 3" key="1">
    <citation type="submission" date="2016-02" db="EMBL/GenBank/DDBJ databases">
        <authorList>
            <person name="Teng J.L."/>
            <person name="Tang Y."/>
            <person name="Huang Y."/>
            <person name="Guo F."/>
            <person name="Wei W."/>
            <person name="Chen J.H."/>
            <person name="Wong S.Y."/>
            <person name="Lau S.K."/>
            <person name="Woo P.C."/>
        </authorList>
    </citation>
    <scope>NUCLEOTIDE SEQUENCE [LARGE SCALE GENOMIC DNA]</scope>
    <source>
        <strain evidence="2 3">JCM 13375</strain>
    </source>
</reference>
<gene>
    <name evidence="2" type="ORF">AXK61_01190</name>
</gene>
<feature type="compositionally biased region" description="Basic and acidic residues" evidence="1">
    <location>
        <begin position="133"/>
        <end position="142"/>
    </location>
</feature>
<evidence type="ECO:0000313" key="2">
    <source>
        <dbReference type="EMBL" id="KXP01459.1"/>
    </source>
</evidence>
<dbReference type="Pfam" id="PF18934">
    <property type="entry name" value="DUF5682"/>
    <property type="match status" value="1"/>
</dbReference>
<proteinExistence type="predicted"/>
<keyword evidence="3" id="KW-1185">Reference proteome</keyword>
<dbReference type="Proteomes" id="UP000070409">
    <property type="component" value="Unassembled WGS sequence"/>
</dbReference>
<comment type="caution">
    <text evidence="2">The sequence shown here is derived from an EMBL/GenBank/DDBJ whole genome shotgun (WGS) entry which is preliminary data.</text>
</comment>
<organism evidence="2 3">
    <name type="scientific">Tsukamurella pseudospumae</name>
    <dbReference type="NCBI Taxonomy" id="239498"/>
    <lineage>
        <taxon>Bacteria</taxon>
        <taxon>Bacillati</taxon>
        <taxon>Actinomycetota</taxon>
        <taxon>Actinomycetes</taxon>
        <taxon>Mycobacteriales</taxon>
        <taxon>Tsukamurellaceae</taxon>
        <taxon>Tsukamurella</taxon>
    </lineage>
</organism>
<dbReference type="RefSeq" id="WP_068743358.1">
    <property type="nucleotide sequence ID" value="NZ_LSRE01000001.1"/>
</dbReference>
<dbReference type="PANTHER" id="PTHR30634:SF14">
    <property type="match status" value="1"/>
</dbReference>
<protein>
    <submittedName>
        <fullName evidence="2">Uncharacterized protein</fullName>
    </submittedName>
</protein>
<evidence type="ECO:0000256" key="1">
    <source>
        <dbReference type="SAM" id="MobiDB-lite"/>
    </source>
</evidence>
<name>A0A137ZTF8_9ACTN</name>
<sequence>MTSAAQEAQVHVLGIRHHGPGSARAVVAELERLRPDAVLIEGPSDASELLAHVVDPDLVPPVALLGYVADDPATAAFWPFGVFSPEWQAARWAVGHDVPVEFCDLPAAQSLAALGAPVPAAESEPDGAATEPDDTKPERAPSDEDDLRTDPIAALAAAAGYDDPERWWDDVIESRGEGDVFESLAEAMRAVREHVEAAPADGAEPTREQRREAFMRKCLRAALKRDGVRTVVVVCGAWHVPALTGTLPTAAADNRILAGAPKVRARSAWVPWSYSRLSTASGYGAGVTSPGWYHHLFTTEPDEVVVRWLTLVAELLRAEDVPVSSAHIIEGVRLAETLATLRRRPLAGLAEVDEATLAVLCDGAPSLAELVRERAVVGERLGAVPEHLPVVPLQADLDATARTLRLKPDAAVKQLVLDLRKSNDVAKSHLLHRLRILGVEWGDPAETTGKGTFKEGWSLQWRPELAVDVVVASIWGTTVPDAAVRRLEALAEEATTLAEVTGALEIALVADLPPAVTRLLRAISDRAAVAHDVDALLAALPALGRTQRYGDVRGTDTAALAEVSSGLLLRACVGLPSAVTGLGDEAAGVLAGRVDQVEEVIGLLGDTDRDRWYAALLTVADRPDVHGSVVGRVTRLLLDSGAISGEDAALRLHRALSAGADTTAKAAWISGFLGGSGIVLVHDPALLAVLDGWLLSLGEQEFVDVLPLLRRTFGDFDAGVRRNLGDRVVRLGDDPGTVDPEAATLDARLAGPAVATAALLLGLAEVPA</sequence>
<accession>A0A137ZTF8</accession>
<dbReference type="InterPro" id="IPR050458">
    <property type="entry name" value="LolB"/>
</dbReference>
<dbReference type="EMBL" id="LSRE01000001">
    <property type="protein sequence ID" value="KXP01459.1"/>
    <property type="molecule type" value="Genomic_DNA"/>
</dbReference>
<feature type="region of interest" description="Disordered" evidence="1">
    <location>
        <begin position="116"/>
        <end position="146"/>
    </location>
</feature>
<dbReference type="PANTHER" id="PTHR30634">
    <property type="entry name" value="OUTER MEMBRANE LOLAB LIPOPROTEIN INSERTION APPARATUS"/>
    <property type="match status" value="1"/>
</dbReference>
<dbReference type="InterPro" id="IPR043737">
    <property type="entry name" value="DUF5682"/>
</dbReference>